<dbReference type="InterPro" id="IPR011010">
    <property type="entry name" value="DNA_brk_join_enz"/>
</dbReference>
<sequence length="809" mass="92720">MAGFMISDEELYALLEEVFQPREDYFSIERLQPLLVKTIEHLATIAGKGWENPALLQLAKALCSGQLPLASQPGKGEKGIRGTNPVHGALFKLTQEQSETKKLDSRLLLLAHIINAAFQWRNDMQAADLKENFIEQREKRLKPTTYLRNLEAACKVVRLIEADWLDFLAPLDQSTEELRKRCDAHAVDEGEGQQQDNYIKQLGRFFAYALNKRQPRRGYQEATHNSSEKTPTVQRKRRFDDDLDDSWKETATSVITLPPDLSEQAESELRTSGLSTTEERPTTELSQSDQPIKAAKGDSSLQAVFRARSQQTFLDKAAQLLPGRWEQLSSFDLCQLMQQLSQHPKAAQRRQLGCVIGLLLMTGRSLESVLNAQIVKRHKWIPNAITDQSIYVRHGDQFWVSGIYRPENSRQLTGEWPHHMRKTQKHMALPIVPFCWQLMGNHAHHIAQKVKKRSVSLFANDDRAQLESELKSLLTETNRKTGSRLTAHRLSTHLFNTLNQGDADLTAACLITARVPSFGQQASLYYYAPSAEHLTQRYIHAMETIKQQWLGTFKPTTTDPFALSQPPSPNNQDHDGRPRHVGSQLVPKTAYVERLVSNMLQHIKRADKTRSLPHALLDFHNAYTAYTIAMLMFCTGYRSIRDPLPRWDHISLSRRMIAIADKTDDRQSHARFLPLPDIMVTQLQYYLRHRDGVTGRLQLFLQEEWETPFMFLDHHGHPKQVTPKRLQDQLNWPGSPPLNINRHYLHTQLKESSCCSELVDAFMGHWDAGQEPWANYSTFCPREYCNHITPVIAHLMQQQGWKALQGVPR</sequence>
<dbReference type="GO" id="GO:0003677">
    <property type="term" value="F:DNA binding"/>
    <property type="evidence" value="ECO:0007669"/>
    <property type="project" value="InterPro"/>
</dbReference>
<dbReference type="AlphaFoldDB" id="A0A368UA36"/>
<dbReference type="Gene3D" id="1.10.443.10">
    <property type="entry name" value="Intergrase catalytic core"/>
    <property type="match status" value="1"/>
</dbReference>
<protein>
    <submittedName>
        <fullName evidence="3">Uncharacterized protein</fullName>
    </submittedName>
</protein>
<evidence type="ECO:0000313" key="4">
    <source>
        <dbReference type="Proteomes" id="UP000253204"/>
    </source>
</evidence>
<evidence type="ECO:0000256" key="2">
    <source>
        <dbReference type="SAM" id="MobiDB-lite"/>
    </source>
</evidence>
<dbReference type="GO" id="GO:0015074">
    <property type="term" value="P:DNA integration"/>
    <property type="evidence" value="ECO:0007669"/>
    <property type="project" value="InterPro"/>
</dbReference>
<evidence type="ECO:0000256" key="1">
    <source>
        <dbReference type="ARBA" id="ARBA00023172"/>
    </source>
</evidence>
<dbReference type="EMBL" id="QPIJ01000002">
    <property type="protein sequence ID" value="RCV93396.1"/>
    <property type="molecule type" value="Genomic_DNA"/>
</dbReference>
<feature type="region of interest" description="Disordered" evidence="2">
    <location>
        <begin position="216"/>
        <end position="295"/>
    </location>
</feature>
<keyword evidence="4" id="KW-1185">Reference proteome</keyword>
<keyword evidence="1" id="KW-0233">DNA recombination</keyword>
<name>A0A368UA36_9GAMM</name>
<gene>
    <name evidence="3" type="ORF">DU506_01880</name>
</gene>
<feature type="region of interest" description="Disordered" evidence="2">
    <location>
        <begin position="560"/>
        <end position="582"/>
    </location>
</feature>
<organism evidence="3 4">
    <name type="scientific">Vreelandella rituensis</name>
    <dbReference type="NCBI Taxonomy" id="2282306"/>
    <lineage>
        <taxon>Bacteria</taxon>
        <taxon>Pseudomonadati</taxon>
        <taxon>Pseudomonadota</taxon>
        <taxon>Gammaproteobacteria</taxon>
        <taxon>Oceanospirillales</taxon>
        <taxon>Halomonadaceae</taxon>
        <taxon>Vreelandella</taxon>
    </lineage>
</organism>
<accession>A0A368UA36</accession>
<feature type="compositionally biased region" description="Polar residues" evidence="2">
    <location>
        <begin position="222"/>
        <end position="233"/>
    </location>
</feature>
<comment type="caution">
    <text evidence="3">The sequence shown here is derived from an EMBL/GenBank/DDBJ whole genome shotgun (WGS) entry which is preliminary data.</text>
</comment>
<dbReference type="GO" id="GO:0006310">
    <property type="term" value="P:DNA recombination"/>
    <property type="evidence" value="ECO:0007669"/>
    <property type="project" value="UniProtKB-KW"/>
</dbReference>
<dbReference type="OrthoDB" id="5614256at2"/>
<dbReference type="Proteomes" id="UP000253204">
    <property type="component" value="Unassembled WGS sequence"/>
</dbReference>
<reference evidence="3 4" key="1">
    <citation type="submission" date="2018-07" db="EMBL/GenBank/DDBJ databases">
        <title>Halomonas rutogse sp. nov., isolated from Lake TangqianCo on Tibetan Plateau.</title>
        <authorList>
            <person name="Lu H."/>
            <person name="Xing P."/>
            <person name="Wu Q."/>
        </authorList>
    </citation>
    <scope>NUCLEOTIDE SEQUENCE [LARGE SCALE GENOMIC DNA]</scope>
    <source>
        <strain evidence="3 4">TQ8S</strain>
    </source>
</reference>
<proteinExistence type="predicted"/>
<dbReference type="InterPro" id="IPR013762">
    <property type="entry name" value="Integrase-like_cat_sf"/>
</dbReference>
<dbReference type="SUPFAM" id="SSF56349">
    <property type="entry name" value="DNA breaking-rejoining enzymes"/>
    <property type="match status" value="1"/>
</dbReference>
<dbReference type="RefSeq" id="WP_114485268.1">
    <property type="nucleotide sequence ID" value="NZ_CBCSHM010000002.1"/>
</dbReference>
<evidence type="ECO:0000313" key="3">
    <source>
        <dbReference type="EMBL" id="RCV93396.1"/>
    </source>
</evidence>